<gene>
    <name evidence="1" type="ORF">V5E97_00695</name>
</gene>
<dbReference type="EMBL" id="CP155447">
    <property type="protein sequence ID" value="XBH04564.1"/>
    <property type="molecule type" value="Genomic_DNA"/>
</dbReference>
<dbReference type="SUPFAM" id="SSF50494">
    <property type="entry name" value="Trypsin-like serine proteases"/>
    <property type="match status" value="1"/>
</dbReference>
<protein>
    <recommendedName>
        <fullName evidence="2">Trypsin-like serine protease</fullName>
    </recommendedName>
</protein>
<organism evidence="1">
    <name type="scientific">Singulisphaera sp. Ch08</name>
    <dbReference type="NCBI Taxonomy" id="3120278"/>
    <lineage>
        <taxon>Bacteria</taxon>
        <taxon>Pseudomonadati</taxon>
        <taxon>Planctomycetota</taxon>
        <taxon>Planctomycetia</taxon>
        <taxon>Isosphaerales</taxon>
        <taxon>Isosphaeraceae</taxon>
        <taxon>Singulisphaera</taxon>
    </lineage>
</organism>
<evidence type="ECO:0000313" key="1">
    <source>
        <dbReference type="EMBL" id="XBH04564.1"/>
    </source>
</evidence>
<accession>A0AAU7CGS9</accession>
<sequence>MKFKEAIQTLEKHALAILSQPNSNIRLLAVGTKEHGPLSKATDYCISAYVPEKLTKAQLKNRDLVAFDQSVALAAGAPALERIELNVIESGSDFTPRQTLSAPAAFRGQYGGQTPAIDTQKYFDQLRCGIGITNPTDEYPGQLSVGTLGFFVRDGHQQLYLVSNSHVIGRSGNAVEGESVVQPGTLDLTANELQIMNTLAKLRNRTEIARVRAVVPFQFVSGSQTPINRVDAAMATINEPGRGQGDVDRVCYGGIIRGVADAYRTTATGTLVGSTRVHKVGRTTGATEGNVVGVAGTGMLTYATGQAFFSGQLVIEGTPDNGGLFSDRGDSGSAILNDRHELAGLLFAGSERQTLANTIADVLRELQATSGLTLRVVTG</sequence>
<name>A0AAU7CGS9_9BACT</name>
<dbReference type="AlphaFoldDB" id="A0AAU7CGS9"/>
<reference evidence="1" key="1">
    <citation type="submission" date="2024-05" db="EMBL/GenBank/DDBJ databases">
        <title>Planctomycetes of the genus Singulisphaera possess chitinolytic capabilities.</title>
        <authorList>
            <person name="Ivanova A."/>
        </authorList>
    </citation>
    <scope>NUCLEOTIDE SEQUENCE</scope>
    <source>
        <strain evidence="1">Ch08T</strain>
    </source>
</reference>
<proteinExistence type="predicted"/>
<dbReference type="RefSeq" id="WP_406697340.1">
    <property type="nucleotide sequence ID" value="NZ_CP155447.1"/>
</dbReference>
<dbReference type="InterPro" id="IPR009003">
    <property type="entry name" value="Peptidase_S1_PA"/>
</dbReference>
<evidence type="ECO:0008006" key="2">
    <source>
        <dbReference type="Google" id="ProtNLM"/>
    </source>
</evidence>